<dbReference type="Gene3D" id="2.40.33.20">
    <property type="entry name" value="PK beta-barrel domain-like"/>
    <property type="match status" value="1"/>
</dbReference>
<protein>
    <recommendedName>
        <fullName evidence="1">MOSC domain-containing protein</fullName>
    </recommendedName>
</protein>
<organism evidence="2 3">
    <name type="scientific">Thalassolituus maritimus</name>
    <dbReference type="NCBI Taxonomy" id="484498"/>
    <lineage>
        <taxon>Bacteria</taxon>
        <taxon>Pseudomonadati</taxon>
        <taxon>Pseudomonadota</taxon>
        <taxon>Gammaproteobacteria</taxon>
        <taxon>Oceanospirillales</taxon>
        <taxon>Oceanospirillaceae</taxon>
        <taxon>Thalassolituus</taxon>
    </lineage>
</organism>
<dbReference type="GO" id="GO:0030151">
    <property type="term" value="F:molybdenum ion binding"/>
    <property type="evidence" value="ECO:0007669"/>
    <property type="project" value="InterPro"/>
</dbReference>
<dbReference type="GO" id="GO:0030170">
    <property type="term" value="F:pyridoxal phosphate binding"/>
    <property type="evidence" value="ECO:0007669"/>
    <property type="project" value="InterPro"/>
</dbReference>
<dbReference type="OrthoDB" id="581532at2"/>
<keyword evidence="3" id="KW-1185">Reference proteome</keyword>
<accession>A0A1N7LSE5</accession>
<proteinExistence type="predicted"/>
<dbReference type="RefSeq" id="WP_076515048.1">
    <property type="nucleotide sequence ID" value="NZ_FTOH01000004.1"/>
</dbReference>
<sequence length="290" mass="32117">MIKVGTVKSVWRYPVKGMAGESLPAADVQRMGIQGDRILAVQDVARQEIQSCKFRPQLLQCRAQFTDPGDSHSGVTIRFPDGECLPSDAEGVDAKLSELVGHSSRIQALRPASDKAFYQRFKEDNHTWLDELKATFERLPGEPLPDLNHLPEEMQTYVSVLGSFFLVSPFHIITTASLEYLKGKNPDSDWRIERFRPNIVVETLPGMEGLLEQAWVGCSLKIGEVTISCSDTAPRCGAVVREQQGISKDTQVLRTIVREAEQNLGVYGDISGVGTVSTGDAVYLCRDNDY</sequence>
<dbReference type="SUPFAM" id="SSF50800">
    <property type="entry name" value="PK beta-barrel domain-like"/>
    <property type="match status" value="1"/>
</dbReference>
<evidence type="ECO:0000259" key="1">
    <source>
        <dbReference type="PROSITE" id="PS51340"/>
    </source>
</evidence>
<dbReference type="STRING" id="484498.SAMN05421686_104192"/>
<dbReference type="Proteomes" id="UP000185639">
    <property type="component" value="Unassembled WGS sequence"/>
</dbReference>
<dbReference type="EMBL" id="FTOH01000004">
    <property type="protein sequence ID" value="SIS76760.1"/>
    <property type="molecule type" value="Genomic_DNA"/>
</dbReference>
<dbReference type="InterPro" id="IPR005302">
    <property type="entry name" value="MoCF_Sase_C"/>
</dbReference>
<dbReference type="AlphaFoldDB" id="A0A1N7LSE5"/>
<dbReference type="InterPro" id="IPR011037">
    <property type="entry name" value="Pyrv_Knase-like_insert_dom_sf"/>
</dbReference>
<reference evidence="3" key="1">
    <citation type="submission" date="2017-01" db="EMBL/GenBank/DDBJ databases">
        <authorList>
            <person name="Varghese N."/>
            <person name="Submissions S."/>
        </authorList>
    </citation>
    <scope>NUCLEOTIDE SEQUENCE [LARGE SCALE GENOMIC DNA]</scope>
    <source>
        <strain evidence="3">DSM 24913</strain>
    </source>
</reference>
<feature type="domain" description="MOSC" evidence="1">
    <location>
        <begin position="137"/>
        <end position="285"/>
    </location>
</feature>
<dbReference type="Pfam" id="PF03476">
    <property type="entry name" value="MOSC_N"/>
    <property type="match status" value="1"/>
</dbReference>
<gene>
    <name evidence="2" type="ORF">SAMN05421686_104192</name>
</gene>
<dbReference type="PROSITE" id="PS51340">
    <property type="entry name" value="MOSC"/>
    <property type="match status" value="1"/>
</dbReference>
<dbReference type="Pfam" id="PF03473">
    <property type="entry name" value="MOSC"/>
    <property type="match status" value="1"/>
</dbReference>
<dbReference type="InterPro" id="IPR005303">
    <property type="entry name" value="MOCOS_middle"/>
</dbReference>
<evidence type="ECO:0000313" key="3">
    <source>
        <dbReference type="Proteomes" id="UP000185639"/>
    </source>
</evidence>
<evidence type="ECO:0000313" key="2">
    <source>
        <dbReference type="EMBL" id="SIS76760.1"/>
    </source>
</evidence>
<dbReference type="GO" id="GO:0003824">
    <property type="term" value="F:catalytic activity"/>
    <property type="evidence" value="ECO:0007669"/>
    <property type="project" value="InterPro"/>
</dbReference>
<name>A0A1N7LSE5_9GAMM</name>